<dbReference type="AlphaFoldDB" id="A0A1N7FJ14"/>
<keyword evidence="4" id="KW-1185">Reference proteome</keyword>
<keyword evidence="3" id="KW-0645">Protease</keyword>
<organism evidence="3 4">
    <name type="scientific">Haladaptatus litoreus</name>
    <dbReference type="NCBI Taxonomy" id="553468"/>
    <lineage>
        <taxon>Archaea</taxon>
        <taxon>Methanobacteriati</taxon>
        <taxon>Methanobacteriota</taxon>
        <taxon>Stenosarchaea group</taxon>
        <taxon>Halobacteria</taxon>
        <taxon>Halobacteriales</taxon>
        <taxon>Haladaptataceae</taxon>
        <taxon>Haladaptatus</taxon>
    </lineage>
</organism>
<dbReference type="OrthoDB" id="204443at2157"/>
<keyword evidence="3" id="KW-0378">Hydrolase</keyword>
<dbReference type="GO" id="GO:0006508">
    <property type="term" value="P:proteolysis"/>
    <property type="evidence" value="ECO:0007669"/>
    <property type="project" value="UniProtKB-KW"/>
</dbReference>
<reference evidence="4" key="1">
    <citation type="submission" date="2017-01" db="EMBL/GenBank/DDBJ databases">
        <authorList>
            <person name="Varghese N."/>
            <person name="Submissions S."/>
        </authorList>
    </citation>
    <scope>NUCLEOTIDE SEQUENCE [LARGE SCALE GENOMIC DNA]</scope>
    <source>
        <strain evidence="4">CGMCC 1.7737</strain>
    </source>
</reference>
<dbReference type="Proteomes" id="UP000186914">
    <property type="component" value="Unassembled WGS sequence"/>
</dbReference>
<feature type="region of interest" description="Disordered" evidence="1">
    <location>
        <begin position="384"/>
        <end position="422"/>
    </location>
</feature>
<evidence type="ECO:0000259" key="2">
    <source>
        <dbReference type="Pfam" id="PF14550"/>
    </source>
</evidence>
<dbReference type="EMBL" id="FTNO01000009">
    <property type="protein sequence ID" value="SIS00280.1"/>
    <property type="molecule type" value="Genomic_DNA"/>
</dbReference>
<gene>
    <name evidence="3" type="ORF">SAMN05421858_5112</name>
</gene>
<dbReference type="GO" id="GO:0008233">
    <property type="term" value="F:peptidase activity"/>
    <property type="evidence" value="ECO:0007669"/>
    <property type="project" value="UniProtKB-KW"/>
</dbReference>
<feature type="compositionally biased region" description="Basic and acidic residues" evidence="1">
    <location>
        <begin position="333"/>
        <end position="350"/>
    </location>
</feature>
<evidence type="ECO:0000313" key="3">
    <source>
        <dbReference type="EMBL" id="SIS00280.1"/>
    </source>
</evidence>
<dbReference type="Pfam" id="PF14550">
    <property type="entry name" value="Peptidase_S78_2"/>
    <property type="match status" value="1"/>
</dbReference>
<proteinExistence type="predicted"/>
<accession>A0A1N7FJ14</accession>
<feature type="compositionally biased region" description="Acidic residues" evidence="1">
    <location>
        <begin position="351"/>
        <end position="365"/>
    </location>
</feature>
<dbReference type="InterPro" id="IPR027924">
    <property type="entry name" value="XkdF"/>
</dbReference>
<name>A0A1N7FJ14_9EURY</name>
<protein>
    <submittedName>
        <fullName evidence="3">Putative phage serine protease XkdF</fullName>
    </submittedName>
</protein>
<dbReference type="RefSeq" id="WP_076433766.1">
    <property type="nucleotide sequence ID" value="NZ_FTNO01000009.1"/>
</dbReference>
<feature type="compositionally biased region" description="Polar residues" evidence="1">
    <location>
        <begin position="386"/>
        <end position="403"/>
    </location>
</feature>
<sequence length="422" mass="45472">MPPVTKAGGTQFRKDIEFVTKDDDEQIAAGIVMVPDKADLQNDFVREDTIKQFADQFETFEAAGEASGGIMHAVWPDGWMELERNEVLESAQEIGGTEAPAGAWVQEWRVNNADLWELVQDSIIEGYSIGAIQVDWNGPYEQGEVDNVTVPDKLGDDAQIWELTSGLIQEVSAVDIPAVPDAMILETKANADKRLGDHLGNRDGFMEEAVQRGHSEEEAERLWNVLNAALDVEGSSEPGKQSSMFTRVGKAVMDAITGSSDGEGEDGESGKNASDGDTSDDTTTMSESDKSELKELAEENQAQISELTDAVKNLTDTVAASSGEETVELEFADGTREVPKSQVEDALAAKEDDEDEDDEDDDEDEGKAADADLESLQSDVKALNDRLNTISQQSGLGSDQLKSTGDGDEEDDPLSGLGKALS</sequence>
<evidence type="ECO:0000313" key="4">
    <source>
        <dbReference type="Proteomes" id="UP000186914"/>
    </source>
</evidence>
<feature type="region of interest" description="Disordered" evidence="1">
    <location>
        <begin position="256"/>
        <end position="292"/>
    </location>
</feature>
<feature type="domain" description="Phage-like element PBSX protein XkdF" evidence="2">
    <location>
        <begin position="16"/>
        <end position="132"/>
    </location>
</feature>
<feature type="region of interest" description="Disordered" evidence="1">
    <location>
        <begin position="316"/>
        <end position="371"/>
    </location>
</feature>
<evidence type="ECO:0000256" key="1">
    <source>
        <dbReference type="SAM" id="MobiDB-lite"/>
    </source>
</evidence>